<dbReference type="PANTHER" id="PTHR46158">
    <property type="entry name" value="OS02G0165000 PROTEIN"/>
    <property type="match status" value="1"/>
</dbReference>
<feature type="transmembrane region" description="Helical" evidence="5">
    <location>
        <begin position="314"/>
        <end position="336"/>
    </location>
</feature>
<keyword evidence="3" id="KW-0862">Zinc</keyword>
<evidence type="ECO:0000256" key="4">
    <source>
        <dbReference type="SAM" id="MobiDB-lite"/>
    </source>
</evidence>
<keyword evidence="2" id="KW-0863">Zinc-finger</keyword>
<dbReference type="PANTHER" id="PTHR46158:SF11">
    <property type="entry name" value="ZINC FINGER PROTEIN"/>
    <property type="match status" value="1"/>
</dbReference>
<evidence type="ECO:0000256" key="1">
    <source>
        <dbReference type="ARBA" id="ARBA00022723"/>
    </source>
</evidence>
<dbReference type="CDD" id="cd16495">
    <property type="entry name" value="RING_CH-C4HC3_MARCH"/>
    <property type="match status" value="1"/>
</dbReference>
<feature type="transmembrane region" description="Helical" evidence="5">
    <location>
        <begin position="343"/>
        <end position="363"/>
    </location>
</feature>
<keyword evidence="1" id="KW-0479">Metal-binding</keyword>
<dbReference type="InterPro" id="IPR013083">
    <property type="entry name" value="Znf_RING/FYVE/PHD"/>
</dbReference>
<evidence type="ECO:0000256" key="2">
    <source>
        <dbReference type="ARBA" id="ARBA00022771"/>
    </source>
</evidence>
<feature type="region of interest" description="Disordered" evidence="4">
    <location>
        <begin position="66"/>
        <end position="89"/>
    </location>
</feature>
<dbReference type="Proteomes" id="UP000030748">
    <property type="component" value="Unassembled WGS sequence"/>
</dbReference>
<dbReference type="Pfam" id="PF12906">
    <property type="entry name" value="RINGv"/>
    <property type="match status" value="1"/>
</dbReference>
<dbReference type="AlphaFoldDB" id="A0A022RTN4"/>
<protein>
    <recommendedName>
        <fullName evidence="6">RING-CH-type domain-containing protein</fullName>
    </recommendedName>
</protein>
<evidence type="ECO:0000313" key="7">
    <source>
        <dbReference type="EMBL" id="EYU43877.1"/>
    </source>
</evidence>
<dbReference type="PROSITE" id="PS51292">
    <property type="entry name" value="ZF_RING_CH"/>
    <property type="match status" value="1"/>
</dbReference>
<dbReference type="GO" id="GO:0008270">
    <property type="term" value="F:zinc ion binding"/>
    <property type="evidence" value="ECO:0007669"/>
    <property type="project" value="UniProtKB-KW"/>
</dbReference>
<evidence type="ECO:0000256" key="5">
    <source>
        <dbReference type="SAM" id="Phobius"/>
    </source>
</evidence>
<keyword evidence="5" id="KW-1133">Transmembrane helix</keyword>
<dbReference type="Gene3D" id="3.30.40.10">
    <property type="entry name" value="Zinc/RING finger domain, C3HC4 (zinc finger)"/>
    <property type="match status" value="1"/>
</dbReference>
<dbReference type="eggNOG" id="KOG1609">
    <property type="taxonomic scope" value="Eukaryota"/>
</dbReference>
<feature type="transmembrane region" description="Helical" evidence="5">
    <location>
        <begin position="287"/>
        <end position="308"/>
    </location>
</feature>
<evidence type="ECO:0000256" key="3">
    <source>
        <dbReference type="ARBA" id="ARBA00022833"/>
    </source>
</evidence>
<dbReference type="EMBL" id="KI630229">
    <property type="protein sequence ID" value="EYU43877.1"/>
    <property type="molecule type" value="Genomic_DNA"/>
</dbReference>
<evidence type="ECO:0000313" key="8">
    <source>
        <dbReference type="Proteomes" id="UP000030748"/>
    </source>
</evidence>
<gene>
    <name evidence="7" type="ORF">MIMGU_mgv1a018932mg</name>
</gene>
<accession>A0A022RTN4</accession>
<keyword evidence="5" id="KW-0812">Transmembrane</keyword>
<organism evidence="7 8">
    <name type="scientific">Erythranthe guttata</name>
    <name type="common">Yellow monkey flower</name>
    <name type="synonym">Mimulus guttatus</name>
    <dbReference type="NCBI Taxonomy" id="4155"/>
    <lineage>
        <taxon>Eukaryota</taxon>
        <taxon>Viridiplantae</taxon>
        <taxon>Streptophyta</taxon>
        <taxon>Embryophyta</taxon>
        <taxon>Tracheophyta</taxon>
        <taxon>Spermatophyta</taxon>
        <taxon>Magnoliopsida</taxon>
        <taxon>eudicotyledons</taxon>
        <taxon>Gunneridae</taxon>
        <taxon>Pentapetalae</taxon>
        <taxon>asterids</taxon>
        <taxon>lamiids</taxon>
        <taxon>Lamiales</taxon>
        <taxon>Phrymaceae</taxon>
        <taxon>Erythranthe</taxon>
    </lineage>
</organism>
<keyword evidence="5" id="KW-0472">Membrane</keyword>
<proteinExistence type="predicted"/>
<feature type="region of interest" description="Disordered" evidence="4">
    <location>
        <begin position="1"/>
        <end position="48"/>
    </location>
</feature>
<dbReference type="InterPro" id="IPR011016">
    <property type="entry name" value="Znf_RING-CH"/>
</dbReference>
<feature type="transmembrane region" description="Helical" evidence="5">
    <location>
        <begin position="256"/>
        <end position="275"/>
    </location>
</feature>
<reference evidence="7 8" key="1">
    <citation type="journal article" date="2013" name="Proc. Natl. Acad. Sci. U.S.A.">
        <title>Fine-scale variation in meiotic recombination in Mimulus inferred from population shotgun sequencing.</title>
        <authorList>
            <person name="Hellsten U."/>
            <person name="Wright K.M."/>
            <person name="Jenkins J."/>
            <person name="Shu S."/>
            <person name="Yuan Y."/>
            <person name="Wessler S.R."/>
            <person name="Schmutz J."/>
            <person name="Willis J.H."/>
            <person name="Rokhsar D.S."/>
        </authorList>
    </citation>
    <scope>NUCLEOTIDE SEQUENCE [LARGE SCALE GENOMIC DNA]</scope>
    <source>
        <strain evidence="8">cv. DUN x IM62</strain>
    </source>
</reference>
<keyword evidence="8" id="KW-1185">Reference proteome</keyword>
<evidence type="ECO:0000259" key="6">
    <source>
        <dbReference type="PROSITE" id="PS51292"/>
    </source>
</evidence>
<sequence length="380" mass="41863">MMQLTDFHCTQADSENKESSNTEPGPSTSRISDLTLQIPPRPGAFSSSRSGFLRALSFKKKYTSSDGERSSLLSSDTKEPSGSSPVSNVASNVTCERLLASLLSPQITTPPSAGEGQKPHISASRAAVTRSLSVPGRNILILRSLSFASREHAPDTDGDQITPAPEHVDEEIAEEEAICRICMDTCEERNTLKMECLCKGALRLVHEECAIKWFSIRGNRECEVCGKEVSNLSVTLLRVATQRNNNDLIEENPLNVWQDFVVLVLISTICYFFFLEQLLIVEMKNQALILAAPFSFLFGLTSSIFAVLLAKPEYIWTFSALEFALVALILHISYALLHLPPIYSILISSFLGLGLAILVNTLYMGLFSWRIRAAQTANPV</sequence>
<feature type="compositionally biased region" description="Polar residues" evidence="4">
    <location>
        <begin position="80"/>
        <end position="89"/>
    </location>
</feature>
<name>A0A022RTN4_ERYGU</name>
<dbReference type="SMART" id="SM00744">
    <property type="entry name" value="RINGv"/>
    <property type="match status" value="1"/>
</dbReference>
<dbReference type="SUPFAM" id="SSF57850">
    <property type="entry name" value="RING/U-box"/>
    <property type="match status" value="1"/>
</dbReference>
<dbReference type="PhylomeDB" id="A0A022RTN4"/>
<dbReference type="STRING" id="4155.A0A022RTN4"/>
<feature type="compositionally biased region" description="Polar residues" evidence="4">
    <location>
        <begin position="21"/>
        <end position="35"/>
    </location>
</feature>
<feature type="domain" description="RING-CH-type" evidence="6">
    <location>
        <begin position="171"/>
        <end position="232"/>
    </location>
</feature>